<protein>
    <submittedName>
        <fullName evidence="2">Uncharacterized protein</fullName>
    </submittedName>
</protein>
<accession>A0AAD6B049</accession>
<gene>
    <name evidence="2" type="ORF">JOQ06_016856</name>
</gene>
<keyword evidence="3" id="KW-1185">Reference proteome</keyword>
<sequence length="78" mass="8477">MKQTHFPGSERPTPNGTSNAPTRDSREWQRASICSHWIEMPPQAGSPGEGLSELEGAWARGAASDEKMLRGSPRCQVA</sequence>
<reference evidence="2" key="1">
    <citation type="submission" date="2022-11" db="EMBL/GenBank/DDBJ databases">
        <title>Chromosome-level genome of Pogonophryne albipinna.</title>
        <authorList>
            <person name="Jo E."/>
        </authorList>
    </citation>
    <scope>NUCLEOTIDE SEQUENCE</scope>
    <source>
        <strain evidence="2">SGF0006</strain>
        <tissue evidence="2">Muscle</tissue>
    </source>
</reference>
<feature type="non-terminal residue" evidence="2">
    <location>
        <position position="1"/>
    </location>
</feature>
<proteinExistence type="predicted"/>
<dbReference type="EMBL" id="JAPTMU010000011">
    <property type="protein sequence ID" value="KAJ4935320.1"/>
    <property type="molecule type" value="Genomic_DNA"/>
</dbReference>
<comment type="caution">
    <text evidence="2">The sequence shown here is derived from an EMBL/GenBank/DDBJ whole genome shotgun (WGS) entry which is preliminary data.</text>
</comment>
<dbReference type="AlphaFoldDB" id="A0AAD6B049"/>
<evidence type="ECO:0000313" key="3">
    <source>
        <dbReference type="Proteomes" id="UP001219934"/>
    </source>
</evidence>
<evidence type="ECO:0000256" key="1">
    <source>
        <dbReference type="SAM" id="MobiDB-lite"/>
    </source>
</evidence>
<feature type="region of interest" description="Disordered" evidence="1">
    <location>
        <begin position="1"/>
        <end position="30"/>
    </location>
</feature>
<name>A0AAD6B049_9TELE</name>
<feature type="compositionally biased region" description="Polar residues" evidence="1">
    <location>
        <begin position="12"/>
        <end position="22"/>
    </location>
</feature>
<dbReference type="Proteomes" id="UP001219934">
    <property type="component" value="Unassembled WGS sequence"/>
</dbReference>
<organism evidence="2 3">
    <name type="scientific">Pogonophryne albipinna</name>
    <dbReference type="NCBI Taxonomy" id="1090488"/>
    <lineage>
        <taxon>Eukaryota</taxon>
        <taxon>Metazoa</taxon>
        <taxon>Chordata</taxon>
        <taxon>Craniata</taxon>
        <taxon>Vertebrata</taxon>
        <taxon>Euteleostomi</taxon>
        <taxon>Actinopterygii</taxon>
        <taxon>Neopterygii</taxon>
        <taxon>Teleostei</taxon>
        <taxon>Neoteleostei</taxon>
        <taxon>Acanthomorphata</taxon>
        <taxon>Eupercaria</taxon>
        <taxon>Perciformes</taxon>
        <taxon>Notothenioidei</taxon>
        <taxon>Pogonophryne</taxon>
    </lineage>
</organism>
<evidence type="ECO:0000313" key="2">
    <source>
        <dbReference type="EMBL" id="KAJ4935320.1"/>
    </source>
</evidence>